<dbReference type="Proteomes" id="UP000054843">
    <property type="component" value="Unassembled WGS sequence"/>
</dbReference>
<feature type="region of interest" description="Disordered" evidence="1">
    <location>
        <begin position="98"/>
        <end position="122"/>
    </location>
</feature>
<evidence type="ECO:0000313" key="3">
    <source>
        <dbReference type="Proteomes" id="UP000054843"/>
    </source>
</evidence>
<evidence type="ECO:0000256" key="1">
    <source>
        <dbReference type="SAM" id="MobiDB-lite"/>
    </source>
</evidence>
<reference evidence="2 3" key="1">
    <citation type="submission" date="2015-01" db="EMBL/GenBank/DDBJ databases">
        <title>Evolution of Trichinella species and genotypes.</title>
        <authorList>
            <person name="Korhonen P.K."/>
            <person name="Edoardo P."/>
            <person name="Giuseppe L.R."/>
            <person name="Gasser R.B."/>
        </authorList>
    </citation>
    <scope>NUCLEOTIDE SEQUENCE [LARGE SCALE GENOMIC DNA]</scope>
    <source>
        <strain evidence="2">ISS1980</strain>
    </source>
</reference>
<keyword evidence="3" id="KW-1185">Reference proteome</keyword>
<feature type="compositionally biased region" description="Low complexity" evidence="1">
    <location>
        <begin position="101"/>
        <end position="122"/>
    </location>
</feature>
<gene>
    <name evidence="2" type="ORF">T10_4317</name>
</gene>
<proteinExistence type="predicted"/>
<comment type="caution">
    <text evidence="2">The sequence shown here is derived from an EMBL/GenBank/DDBJ whole genome shotgun (WGS) entry which is preliminary data.</text>
</comment>
<name>A0A0V1MI81_9BILA</name>
<evidence type="ECO:0000313" key="2">
    <source>
        <dbReference type="EMBL" id="KRZ71315.1"/>
    </source>
</evidence>
<dbReference type="AlphaFoldDB" id="A0A0V1MI81"/>
<protein>
    <submittedName>
        <fullName evidence="2">Uncharacterized protein</fullName>
    </submittedName>
</protein>
<organism evidence="2 3">
    <name type="scientific">Trichinella papuae</name>
    <dbReference type="NCBI Taxonomy" id="268474"/>
    <lineage>
        <taxon>Eukaryota</taxon>
        <taxon>Metazoa</taxon>
        <taxon>Ecdysozoa</taxon>
        <taxon>Nematoda</taxon>
        <taxon>Enoplea</taxon>
        <taxon>Dorylaimia</taxon>
        <taxon>Trichinellida</taxon>
        <taxon>Trichinellidae</taxon>
        <taxon>Trichinella</taxon>
    </lineage>
</organism>
<dbReference type="EMBL" id="JYDO01000098">
    <property type="protein sequence ID" value="KRZ71315.1"/>
    <property type="molecule type" value="Genomic_DNA"/>
</dbReference>
<accession>A0A0V1MI81</accession>
<sequence>MVTPWIAFRAEPDRHDLKWRNFVMSLRPSRWCILLSNGSQNDLNCRISPSNFGKGTGGGFTCSAAGVKFAVCLRFTAGPFPFSLKKIPAWLRVSNTSLDNSSHSRSVASSASPSGSASSNAT</sequence>
<dbReference type="OrthoDB" id="5920137at2759"/>